<dbReference type="OrthoDB" id="448446at2759"/>
<dbReference type="Pfam" id="PF06102">
    <property type="entry name" value="RRP36"/>
    <property type="match status" value="1"/>
</dbReference>
<dbReference type="OMA" id="CLRCVIR"/>
<keyword evidence="6" id="KW-0687">Ribonucleoprotein</keyword>
<evidence type="ECO:0000256" key="3">
    <source>
        <dbReference type="ARBA" id="ARBA00022517"/>
    </source>
</evidence>
<dbReference type="GO" id="GO:0005730">
    <property type="term" value="C:nucleolus"/>
    <property type="evidence" value="ECO:0007669"/>
    <property type="project" value="UniProtKB-SubCell"/>
</dbReference>
<evidence type="ECO:0000256" key="2">
    <source>
        <dbReference type="ARBA" id="ARBA00009418"/>
    </source>
</evidence>
<dbReference type="Proteomes" id="UP000051952">
    <property type="component" value="Unassembled WGS sequence"/>
</dbReference>
<keyword evidence="3 6" id="KW-0690">Ribosome biogenesis</keyword>
<proteinExistence type="inferred from homology"/>
<evidence type="ECO:0000313" key="9">
    <source>
        <dbReference type="Proteomes" id="UP000051952"/>
    </source>
</evidence>
<dbReference type="VEuPathDB" id="TriTrypDB:BSAL_54525"/>
<comment type="subunit">
    <text evidence="6">Associates with 90S and pre-40S pre-ribosomal particles.</text>
</comment>
<reference evidence="9" key="1">
    <citation type="submission" date="2015-09" db="EMBL/GenBank/DDBJ databases">
        <authorList>
            <consortium name="Pathogen Informatics"/>
        </authorList>
    </citation>
    <scope>NUCLEOTIDE SEQUENCE [LARGE SCALE GENOMIC DNA]</scope>
    <source>
        <strain evidence="9">Lake Konstanz</strain>
    </source>
</reference>
<comment type="subcellular location">
    <subcellularLocation>
        <location evidence="1 6">Nucleus</location>
        <location evidence="1 6">Nucleolus</location>
    </subcellularLocation>
</comment>
<evidence type="ECO:0000256" key="7">
    <source>
        <dbReference type="SAM" id="MobiDB-lite"/>
    </source>
</evidence>
<protein>
    <recommendedName>
        <fullName evidence="6">rRNA biogenesis protein RRP36</fullName>
    </recommendedName>
</protein>
<dbReference type="PANTHER" id="PTHR21738:SF0">
    <property type="entry name" value="RIBOSOMAL RNA PROCESSING PROTEIN 36 HOMOLOG"/>
    <property type="match status" value="1"/>
</dbReference>
<evidence type="ECO:0000256" key="1">
    <source>
        <dbReference type="ARBA" id="ARBA00004604"/>
    </source>
</evidence>
<dbReference type="EMBL" id="CYKH01000140">
    <property type="protein sequence ID" value="CUE72829.1"/>
    <property type="molecule type" value="Genomic_DNA"/>
</dbReference>
<dbReference type="GO" id="GO:0000462">
    <property type="term" value="P:maturation of SSU-rRNA from tricistronic rRNA transcript (SSU-rRNA, 5.8S rRNA, LSU-rRNA)"/>
    <property type="evidence" value="ECO:0007669"/>
    <property type="project" value="TreeGrafter"/>
</dbReference>
<evidence type="ECO:0000256" key="4">
    <source>
        <dbReference type="ARBA" id="ARBA00022552"/>
    </source>
</evidence>
<keyword evidence="5 6" id="KW-0539">Nucleus</keyword>
<evidence type="ECO:0000313" key="8">
    <source>
        <dbReference type="EMBL" id="CUE72829.1"/>
    </source>
</evidence>
<gene>
    <name evidence="8" type="ORF">BSAL_54525</name>
</gene>
<dbReference type="InterPro" id="IPR009292">
    <property type="entry name" value="RRP36"/>
</dbReference>
<feature type="compositionally biased region" description="Basic and acidic residues" evidence="7">
    <location>
        <begin position="1"/>
        <end position="13"/>
    </location>
</feature>
<dbReference type="GO" id="GO:0030686">
    <property type="term" value="C:90S preribosome"/>
    <property type="evidence" value="ECO:0007669"/>
    <property type="project" value="TreeGrafter"/>
</dbReference>
<keyword evidence="9" id="KW-1185">Reference proteome</keyword>
<comment type="similarity">
    <text evidence="2 6">Belongs to the RRP36 family.</text>
</comment>
<evidence type="ECO:0000256" key="6">
    <source>
        <dbReference type="RuleBase" id="RU368027"/>
    </source>
</evidence>
<keyword evidence="4 6" id="KW-0698">rRNA processing</keyword>
<comment type="function">
    <text evidence="6">Component of the 90S pre-ribosome involved in the maturation of rRNAs. Required for early cleavages of the pre-RNAs in the 40S ribosomal subunit maturation pathway.</text>
</comment>
<dbReference type="PANTHER" id="PTHR21738">
    <property type="entry name" value="RIBOSOMAL RNA PROCESSING PROTEIN 36 HOMOLOG"/>
    <property type="match status" value="1"/>
</dbReference>
<name>A0A0S4IME8_BODSA</name>
<evidence type="ECO:0000256" key="5">
    <source>
        <dbReference type="ARBA" id="ARBA00023242"/>
    </source>
</evidence>
<feature type="region of interest" description="Disordered" evidence="7">
    <location>
        <begin position="1"/>
        <end position="46"/>
    </location>
</feature>
<dbReference type="AlphaFoldDB" id="A0A0S4IME8"/>
<sequence length="232" mass="26914">MSHDEDARPIERSARKKPTSASSDTLAAPRRHRAVDPRFDPMYGSMDKKQFNNNYKFLEDQREIEQTTRLARIKRLHMIVRRHRLEAAAAESGEDLGEEFNLTEDEQEVFLEGIDERDAIARTAALRELATLRRTPVSQIEDEVAQLKRQSSLYRSNVGDVKAKDRANLVKKRIMKEEVASVKKGEKQSPYFLKKSELKKRVMENRFDELNERGGKLAVDKYVGRKNRTPKK</sequence>
<accession>A0A0S4IME8</accession>
<organism evidence="8 9">
    <name type="scientific">Bodo saltans</name>
    <name type="common">Flagellated protozoan</name>
    <dbReference type="NCBI Taxonomy" id="75058"/>
    <lineage>
        <taxon>Eukaryota</taxon>
        <taxon>Discoba</taxon>
        <taxon>Euglenozoa</taxon>
        <taxon>Kinetoplastea</taxon>
        <taxon>Metakinetoplastina</taxon>
        <taxon>Eubodonida</taxon>
        <taxon>Bodonidae</taxon>
        <taxon>Bodo</taxon>
    </lineage>
</organism>